<protein>
    <submittedName>
        <fullName evidence="1">Uncharacterized protein</fullName>
    </submittedName>
</protein>
<sequence>MSYYSPNPHFAPDDFSADREKLERVEAEAGWYFNSATKQQQARFTDRMSAAFAYRGSPRWEREREAAQKEFTETTAGASALCAETVRELMETGEVSEALSYRWDELAVAGAMAQAAE</sequence>
<accession>A0A973WQH5</accession>
<proteinExistence type="predicted"/>
<dbReference type="RefSeq" id="WP_176531563.1">
    <property type="nucleotide sequence ID" value="NZ_CP088022.1"/>
</dbReference>
<gene>
    <name evidence="1" type="ORF">HU230_19890</name>
</gene>
<comment type="caution">
    <text evidence="1">The sequence shown here is derived from an EMBL/GenBank/DDBJ whole genome shotgun (WGS) entry which is preliminary data.</text>
</comment>
<organism evidence="1">
    <name type="scientific">Bradyrhizobium quebecense</name>
    <dbReference type="NCBI Taxonomy" id="2748629"/>
    <lineage>
        <taxon>Bacteria</taxon>
        <taxon>Pseudomonadati</taxon>
        <taxon>Pseudomonadota</taxon>
        <taxon>Alphaproteobacteria</taxon>
        <taxon>Hyphomicrobiales</taxon>
        <taxon>Nitrobacteraceae</taxon>
        <taxon>Bradyrhizobium</taxon>
    </lineage>
</organism>
<name>A0A973WQH5_9BRAD</name>
<evidence type="ECO:0000313" key="1">
    <source>
        <dbReference type="EMBL" id="NVL07967.1"/>
    </source>
</evidence>
<reference evidence="1" key="1">
    <citation type="submission" date="2020-06" db="EMBL/GenBank/DDBJ databases">
        <title>Whole Genome Sequence of Bradyrhizobium sp. Strain 66S1MB.</title>
        <authorList>
            <person name="Bromfield E."/>
            <person name="Cloutier S."/>
        </authorList>
    </citation>
    <scope>NUCLEOTIDE SEQUENCE</scope>
    <source>
        <strain evidence="1">66S1MB</strain>
    </source>
</reference>
<dbReference type="AlphaFoldDB" id="A0A973WQH5"/>
<dbReference type="EMBL" id="JABWSX010000001">
    <property type="protein sequence ID" value="NVL07967.1"/>
    <property type="molecule type" value="Genomic_DNA"/>
</dbReference>